<comment type="caution">
    <text evidence="1">The sequence shown here is derived from an EMBL/GenBank/DDBJ whole genome shotgun (WGS) entry which is preliminary data.</text>
</comment>
<protein>
    <submittedName>
        <fullName evidence="1">Uncharacterized protein</fullName>
    </submittedName>
</protein>
<proteinExistence type="predicted"/>
<gene>
    <name evidence="1" type="ORF">BDM02DRAFT_395499</name>
</gene>
<reference evidence="1" key="2">
    <citation type="journal article" date="2020" name="Nat. Commun.">
        <title>Large-scale genome sequencing of mycorrhizal fungi provides insights into the early evolution of symbiotic traits.</title>
        <authorList>
            <person name="Miyauchi S."/>
            <person name="Kiss E."/>
            <person name="Kuo A."/>
            <person name="Drula E."/>
            <person name="Kohler A."/>
            <person name="Sanchez-Garcia M."/>
            <person name="Morin E."/>
            <person name="Andreopoulos B."/>
            <person name="Barry K.W."/>
            <person name="Bonito G."/>
            <person name="Buee M."/>
            <person name="Carver A."/>
            <person name="Chen C."/>
            <person name="Cichocki N."/>
            <person name="Clum A."/>
            <person name="Culley D."/>
            <person name="Crous P.W."/>
            <person name="Fauchery L."/>
            <person name="Girlanda M."/>
            <person name="Hayes R.D."/>
            <person name="Keri Z."/>
            <person name="LaButti K."/>
            <person name="Lipzen A."/>
            <person name="Lombard V."/>
            <person name="Magnuson J."/>
            <person name="Maillard F."/>
            <person name="Murat C."/>
            <person name="Nolan M."/>
            <person name="Ohm R.A."/>
            <person name="Pangilinan J."/>
            <person name="Pereira M.F."/>
            <person name="Perotto S."/>
            <person name="Peter M."/>
            <person name="Pfister S."/>
            <person name="Riley R."/>
            <person name="Sitrit Y."/>
            <person name="Stielow J.B."/>
            <person name="Szollosi G."/>
            <person name="Zifcakova L."/>
            <person name="Stursova M."/>
            <person name="Spatafora J.W."/>
            <person name="Tedersoo L."/>
            <person name="Vaario L.M."/>
            <person name="Yamada A."/>
            <person name="Yan M."/>
            <person name="Wang P."/>
            <person name="Xu J."/>
            <person name="Bruns T."/>
            <person name="Baldrian P."/>
            <person name="Vilgalys R."/>
            <person name="Dunand C."/>
            <person name="Henrissat B."/>
            <person name="Grigoriev I.V."/>
            <person name="Hibbett D."/>
            <person name="Nagy L.G."/>
            <person name="Martin F.M."/>
        </authorList>
    </citation>
    <scope>NUCLEOTIDE SEQUENCE</scope>
    <source>
        <strain evidence="1">P2</strain>
    </source>
</reference>
<evidence type="ECO:0000313" key="2">
    <source>
        <dbReference type="Proteomes" id="UP000886501"/>
    </source>
</evidence>
<reference evidence="1" key="1">
    <citation type="submission" date="2019-10" db="EMBL/GenBank/DDBJ databases">
        <authorList>
            <consortium name="DOE Joint Genome Institute"/>
            <person name="Kuo A."/>
            <person name="Miyauchi S."/>
            <person name="Kiss E."/>
            <person name="Drula E."/>
            <person name="Kohler A."/>
            <person name="Sanchez-Garcia M."/>
            <person name="Andreopoulos B."/>
            <person name="Barry K.W."/>
            <person name="Bonito G."/>
            <person name="Buee M."/>
            <person name="Carver A."/>
            <person name="Chen C."/>
            <person name="Cichocki N."/>
            <person name="Clum A."/>
            <person name="Culley D."/>
            <person name="Crous P.W."/>
            <person name="Fauchery L."/>
            <person name="Girlanda M."/>
            <person name="Hayes R."/>
            <person name="Keri Z."/>
            <person name="Labutti K."/>
            <person name="Lipzen A."/>
            <person name="Lombard V."/>
            <person name="Magnuson J."/>
            <person name="Maillard F."/>
            <person name="Morin E."/>
            <person name="Murat C."/>
            <person name="Nolan M."/>
            <person name="Ohm R."/>
            <person name="Pangilinan J."/>
            <person name="Pereira M."/>
            <person name="Perotto S."/>
            <person name="Peter M."/>
            <person name="Riley R."/>
            <person name="Sitrit Y."/>
            <person name="Stielow B."/>
            <person name="Szollosi G."/>
            <person name="Zifcakova L."/>
            <person name="Stursova M."/>
            <person name="Spatafora J.W."/>
            <person name="Tedersoo L."/>
            <person name="Vaario L.-M."/>
            <person name="Yamada A."/>
            <person name="Yan M."/>
            <person name="Wang P."/>
            <person name="Xu J."/>
            <person name="Bruns T."/>
            <person name="Baldrian P."/>
            <person name="Vilgalys R."/>
            <person name="Henrissat B."/>
            <person name="Grigoriev I.V."/>
            <person name="Hibbett D."/>
            <person name="Nagy L.G."/>
            <person name="Martin F.M."/>
        </authorList>
    </citation>
    <scope>NUCLEOTIDE SEQUENCE</scope>
    <source>
        <strain evidence="1">P2</strain>
    </source>
</reference>
<name>A0ACB6Z813_THEGA</name>
<dbReference type="EMBL" id="MU118076">
    <property type="protein sequence ID" value="KAF9645835.1"/>
    <property type="molecule type" value="Genomic_DNA"/>
</dbReference>
<keyword evidence="2" id="KW-1185">Reference proteome</keyword>
<organism evidence="1 2">
    <name type="scientific">Thelephora ganbajun</name>
    <name type="common">Ganba fungus</name>
    <dbReference type="NCBI Taxonomy" id="370292"/>
    <lineage>
        <taxon>Eukaryota</taxon>
        <taxon>Fungi</taxon>
        <taxon>Dikarya</taxon>
        <taxon>Basidiomycota</taxon>
        <taxon>Agaricomycotina</taxon>
        <taxon>Agaricomycetes</taxon>
        <taxon>Thelephorales</taxon>
        <taxon>Thelephoraceae</taxon>
        <taxon>Thelephora</taxon>
    </lineage>
</organism>
<sequence>MDTALGAPAILSDVPKEATDESGPLGPLKAVLRAIAVVYYANDQETTAIGKIEYLLSRVVALEERFYSRPDDVAEQRRRDKLIREFGCIEGQLRSLSKRPEPEQLAGRAQYREEVYGLVGDLREAIFDYQVCS</sequence>
<dbReference type="Proteomes" id="UP000886501">
    <property type="component" value="Unassembled WGS sequence"/>
</dbReference>
<accession>A0ACB6Z813</accession>
<evidence type="ECO:0000313" key="1">
    <source>
        <dbReference type="EMBL" id="KAF9645835.1"/>
    </source>
</evidence>